<dbReference type="InterPro" id="IPR020845">
    <property type="entry name" value="AMP-binding_CS"/>
</dbReference>
<dbReference type="AlphaFoldDB" id="A0A067PRA8"/>
<dbReference type="EMBL" id="KL197731">
    <property type="protein sequence ID" value="KDQ53842.1"/>
    <property type="molecule type" value="Genomic_DNA"/>
</dbReference>
<dbReference type="PANTHER" id="PTHR24096">
    <property type="entry name" value="LONG-CHAIN-FATTY-ACID--COA LIGASE"/>
    <property type="match status" value="1"/>
</dbReference>
<feature type="domain" description="AMP-binding enzyme C-terminal" evidence="4">
    <location>
        <begin position="499"/>
        <end position="584"/>
    </location>
</feature>
<evidence type="ECO:0000313" key="6">
    <source>
        <dbReference type="Proteomes" id="UP000027265"/>
    </source>
</evidence>
<dbReference type="InterPro" id="IPR000873">
    <property type="entry name" value="AMP-dep_synth/lig_dom"/>
</dbReference>
<name>A0A067PRA8_9AGAM</name>
<keyword evidence="6" id="KW-1185">Reference proteome</keyword>
<evidence type="ECO:0000313" key="5">
    <source>
        <dbReference type="EMBL" id="KDQ53842.1"/>
    </source>
</evidence>
<feature type="domain" description="AMP-dependent synthetase/ligase" evidence="3">
    <location>
        <begin position="81"/>
        <end position="448"/>
    </location>
</feature>
<dbReference type="GO" id="GO:0016405">
    <property type="term" value="F:CoA-ligase activity"/>
    <property type="evidence" value="ECO:0007669"/>
    <property type="project" value="TreeGrafter"/>
</dbReference>
<gene>
    <name evidence="5" type="ORF">JAAARDRAFT_161175</name>
</gene>
<dbReference type="InParanoid" id="A0A067PRA8"/>
<evidence type="ECO:0000256" key="2">
    <source>
        <dbReference type="ARBA" id="ARBA00022598"/>
    </source>
</evidence>
<evidence type="ECO:0000256" key="1">
    <source>
        <dbReference type="ARBA" id="ARBA00006432"/>
    </source>
</evidence>
<dbReference type="Pfam" id="PF00501">
    <property type="entry name" value="AMP-binding"/>
    <property type="match status" value="1"/>
</dbReference>
<keyword evidence="2" id="KW-0436">Ligase</keyword>
<dbReference type="Gene3D" id="3.30.300.30">
    <property type="match status" value="1"/>
</dbReference>
<proteinExistence type="inferred from homology"/>
<protein>
    <recommendedName>
        <fullName evidence="7">AMP-dependent synthetase/ligase domain-containing protein</fullName>
    </recommendedName>
</protein>
<dbReference type="STRING" id="933084.A0A067PRA8"/>
<dbReference type="SUPFAM" id="SSF56801">
    <property type="entry name" value="Acetyl-CoA synthetase-like"/>
    <property type="match status" value="1"/>
</dbReference>
<dbReference type="HOGENOM" id="CLU_000022_59_2_1"/>
<reference evidence="6" key="1">
    <citation type="journal article" date="2014" name="Proc. Natl. Acad. Sci. U.S.A.">
        <title>Extensive sampling of basidiomycete genomes demonstrates inadequacy of the white-rot/brown-rot paradigm for wood decay fungi.</title>
        <authorList>
            <person name="Riley R."/>
            <person name="Salamov A.A."/>
            <person name="Brown D.W."/>
            <person name="Nagy L.G."/>
            <person name="Floudas D."/>
            <person name="Held B.W."/>
            <person name="Levasseur A."/>
            <person name="Lombard V."/>
            <person name="Morin E."/>
            <person name="Otillar R."/>
            <person name="Lindquist E.A."/>
            <person name="Sun H."/>
            <person name="LaButti K.M."/>
            <person name="Schmutz J."/>
            <person name="Jabbour D."/>
            <person name="Luo H."/>
            <person name="Baker S.E."/>
            <person name="Pisabarro A.G."/>
            <person name="Walton J.D."/>
            <person name="Blanchette R.A."/>
            <person name="Henrissat B."/>
            <person name="Martin F."/>
            <person name="Cullen D."/>
            <person name="Hibbett D.S."/>
            <person name="Grigoriev I.V."/>
        </authorList>
    </citation>
    <scope>NUCLEOTIDE SEQUENCE [LARGE SCALE GENOMIC DNA]</scope>
    <source>
        <strain evidence="6">MUCL 33604</strain>
    </source>
</reference>
<evidence type="ECO:0000259" key="3">
    <source>
        <dbReference type="Pfam" id="PF00501"/>
    </source>
</evidence>
<dbReference type="InterPro" id="IPR045851">
    <property type="entry name" value="AMP-bd_C_sf"/>
</dbReference>
<dbReference type="Pfam" id="PF13193">
    <property type="entry name" value="AMP-binding_C"/>
    <property type="match status" value="1"/>
</dbReference>
<dbReference type="InterPro" id="IPR025110">
    <property type="entry name" value="AMP-bd_C"/>
</dbReference>
<evidence type="ECO:0008006" key="7">
    <source>
        <dbReference type="Google" id="ProtNLM"/>
    </source>
</evidence>
<accession>A0A067PRA8</accession>
<dbReference type="Proteomes" id="UP000027265">
    <property type="component" value="Unassembled WGS sequence"/>
</dbReference>
<dbReference type="OrthoDB" id="1898221at2759"/>
<evidence type="ECO:0000259" key="4">
    <source>
        <dbReference type="Pfam" id="PF13193"/>
    </source>
</evidence>
<dbReference type="Gene3D" id="2.30.38.10">
    <property type="entry name" value="Luciferase, Domain 3"/>
    <property type="match status" value="1"/>
</dbReference>
<sequence>MKNQTVHVSPHESCSLPETSVYTHLFDTHFDKHPGSSAAFIDALTGRTITRSQLRDFALQWAYGVLHVFPTHPKHQGTGIQVQRGDTVCIFSPNSLAYPVILHGAVAAGLRVSPANSGYTPPELAHQYVDSRSKLVFVHPALLPTALKMFELVYGGASKGLEEAKKRVVVVGGHGWGSLPPQEEEKGLAAVQQHWRLDAKKAFVWIDDLLGKGTLSKVEQFTGQDIHETVYLCYSSGTTGKPKGVETTHINIATILHIIEPVWPKLVPGEDVMLGVLPFYHIYGLAKLLHHPIYRGIPVVIMPRFDPVGFCANVEKYKVTMSLIVPPILVLLANHPAVDKYNMTTMRILFSGAAPLGRSLVDKVRERFKKLGIDVVVTQGYGLTETSPTTHLLPAEHSLRKCGSIGVLLPNLEARLVDDDERDVSQAQAKTGGGELWVRGPTVMKGYLNNPSATTNSVTKDGWFKTGDIAVRDDEGFYWIVDRKKELIKYKGFQVPPAELEAILLVHPDIVDSAVIGVNNKEQATELPRAYVVHRDPSSLRTDKERAEFGKSVQDWIKTRVAKHKFLRGGVVVVDVIPKSAAGKILRRELRERAKKELTAEATTAKALL</sequence>
<organism evidence="5 6">
    <name type="scientific">Jaapia argillacea MUCL 33604</name>
    <dbReference type="NCBI Taxonomy" id="933084"/>
    <lineage>
        <taxon>Eukaryota</taxon>
        <taxon>Fungi</taxon>
        <taxon>Dikarya</taxon>
        <taxon>Basidiomycota</taxon>
        <taxon>Agaricomycotina</taxon>
        <taxon>Agaricomycetes</taxon>
        <taxon>Agaricomycetidae</taxon>
        <taxon>Jaapiales</taxon>
        <taxon>Jaapiaceae</taxon>
        <taxon>Jaapia</taxon>
    </lineage>
</organism>
<dbReference type="CDD" id="cd05911">
    <property type="entry name" value="Firefly_Luc_like"/>
    <property type="match status" value="1"/>
</dbReference>
<dbReference type="Gene3D" id="3.40.50.980">
    <property type="match status" value="2"/>
</dbReference>
<dbReference type="PROSITE" id="PS00455">
    <property type="entry name" value="AMP_BINDING"/>
    <property type="match status" value="1"/>
</dbReference>
<comment type="similarity">
    <text evidence="1">Belongs to the ATP-dependent AMP-binding enzyme family.</text>
</comment>
<dbReference type="PANTHER" id="PTHR24096:SF149">
    <property type="entry name" value="AMP-BINDING DOMAIN-CONTAINING PROTEIN-RELATED"/>
    <property type="match status" value="1"/>
</dbReference>